<dbReference type="EMBL" id="CM001219">
    <property type="protein sequence ID" value="KEH33122.1"/>
    <property type="molecule type" value="Genomic_DNA"/>
</dbReference>
<organism evidence="1 3">
    <name type="scientific">Medicago truncatula</name>
    <name type="common">Barrel medic</name>
    <name type="synonym">Medicago tribuloides</name>
    <dbReference type="NCBI Taxonomy" id="3880"/>
    <lineage>
        <taxon>Eukaryota</taxon>
        <taxon>Viridiplantae</taxon>
        <taxon>Streptophyta</taxon>
        <taxon>Embryophyta</taxon>
        <taxon>Tracheophyta</taxon>
        <taxon>Spermatophyta</taxon>
        <taxon>Magnoliopsida</taxon>
        <taxon>eudicotyledons</taxon>
        <taxon>Gunneridae</taxon>
        <taxon>Pentapetalae</taxon>
        <taxon>rosids</taxon>
        <taxon>fabids</taxon>
        <taxon>Fabales</taxon>
        <taxon>Fabaceae</taxon>
        <taxon>Papilionoideae</taxon>
        <taxon>50 kb inversion clade</taxon>
        <taxon>NPAAA clade</taxon>
        <taxon>Hologalegina</taxon>
        <taxon>IRL clade</taxon>
        <taxon>Trifolieae</taxon>
        <taxon>Medicago</taxon>
    </lineage>
</organism>
<sequence>MAIDIIALFTSLVIGCVIVKPIQMDHWRVFNCKMHLDVVFFLQKHVKSPHD</sequence>
<keyword evidence="1" id="KW-0472">Membrane</keyword>
<dbReference type="Proteomes" id="UP000002051">
    <property type="component" value="Chromosome 3"/>
</dbReference>
<reference evidence="2" key="3">
    <citation type="submission" date="2015-04" db="UniProtKB">
        <authorList>
            <consortium name="EnsemblPlants"/>
        </authorList>
    </citation>
    <scope>IDENTIFICATION</scope>
    <source>
        <strain evidence="2">cv. Jemalong A17</strain>
    </source>
</reference>
<dbReference type="AlphaFoldDB" id="A0A072UU04"/>
<proteinExistence type="predicted"/>
<dbReference type="HOGENOM" id="CLU_3109399_0_0_1"/>
<keyword evidence="3" id="KW-1185">Reference proteome</keyword>
<evidence type="ECO:0000313" key="3">
    <source>
        <dbReference type="Proteomes" id="UP000002051"/>
    </source>
</evidence>
<name>A0A072UU04_MEDTR</name>
<reference evidence="1 3" key="1">
    <citation type="journal article" date="2011" name="Nature">
        <title>The Medicago genome provides insight into the evolution of rhizobial symbioses.</title>
        <authorList>
            <person name="Young N.D."/>
            <person name="Debelle F."/>
            <person name="Oldroyd G.E."/>
            <person name="Geurts R."/>
            <person name="Cannon S.B."/>
            <person name="Udvardi M.K."/>
            <person name="Benedito V.A."/>
            <person name="Mayer K.F."/>
            <person name="Gouzy J."/>
            <person name="Schoof H."/>
            <person name="Van de Peer Y."/>
            <person name="Proost S."/>
            <person name="Cook D.R."/>
            <person name="Meyers B.C."/>
            <person name="Spannagl M."/>
            <person name="Cheung F."/>
            <person name="De Mita S."/>
            <person name="Krishnakumar V."/>
            <person name="Gundlach H."/>
            <person name="Zhou S."/>
            <person name="Mudge J."/>
            <person name="Bharti A.K."/>
            <person name="Murray J.D."/>
            <person name="Naoumkina M.A."/>
            <person name="Rosen B."/>
            <person name="Silverstein K.A."/>
            <person name="Tang H."/>
            <person name="Rombauts S."/>
            <person name="Zhao P.X."/>
            <person name="Zhou P."/>
            <person name="Barbe V."/>
            <person name="Bardou P."/>
            <person name="Bechner M."/>
            <person name="Bellec A."/>
            <person name="Berger A."/>
            <person name="Berges H."/>
            <person name="Bidwell S."/>
            <person name="Bisseling T."/>
            <person name="Choisne N."/>
            <person name="Couloux A."/>
            <person name="Denny R."/>
            <person name="Deshpande S."/>
            <person name="Dai X."/>
            <person name="Doyle J.J."/>
            <person name="Dudez A.M."/>
            <person name="Farmer A.D."/>
            <person name="Fouteau S."/>
            <person name="Franken C."/>
            <person name="Gibelin C."/>
            <person name="Gish J."/>
            <person name="Goldstein S."/>
            <person name="Gonzalez A.J."/>
            <person name="Green P.J."/>
            <person name="Hallab A."/>
            <person name="Hartog M."/>
            <person name="Hua A."/>
            <person name="Humphray S.J."/>
            <person name="Jeong D.H."/>
            <person name="Jing Y."/>
            <person name="Jocker A."/>
            <person name="Kenton S.M."/>
            <person name="Kim D.J."/>
            <person name="Klee K."/>
            <person name="Lai H."/>
            <person name="Lang C."/>
            <person name="Lin S."/>
            <person name="Macmil S.L."/>
            <person name="Magdelenat G."/>
            <person name="Matthews L."/>
            <person name="McCorrison J."/>
            <person name="Monaghan E.L."/>
            <person name="Mun J.H."/>
            <person name="Najar F.Z."/>
            <person name="Nicholson C."/>
            <person name="Noirot C."/>
            <person name="O'Bleness M."/>
            <person name="Paule C.R."/>
            <person name="Poulain J."/>
            <person name="Prion F."/>
            <person name="Qin B."/>
            <person name="Qu C."/>
            <person name="Retzel E.F."/>
            <person name="Riddle C."/>
            <person name="Sallet E."/>
            <person name="Samain S."/>
            <person name="Samson N."/>
            <person name="Sanders I."/>
            <person name="Saurat O."/>
            <person name="Scarpelli C."/>
            <person name="Schiex T."/>
            <person name="Segurens B."/>
            <person name="Severin A.J."/>
            <person name="Sherrier D.J."/>
            <person name="Shi R."/>
            <person name="Sims S."/>
            <person name="Singer S.R."/>
            <person name="Sinharoy S."/>
            <person name="Sterck L."/>
            <person name="Viollet A."/>
            <person name="Wang B.B."/>
            <person name="Wang K."/>
            <person name="Wang M."/>
            <person name="Wang X."/>
            <person name="Warfsmann J."/>
            <person name="Weissenbach J."/>
            <person name="White D.D."/>
            <person name="White J.D."/>
            <person name="Wiley G.B."/>
            <person name="Wincker P."/>
            <person name="Xing Y."/>
            <person name="Yang L."/>
            <person name="Yao Z."/>
            <person name="Ying F."/>
            <person name="Zhai J."/>
            <person name="Zhou L."/>
            <person name="Zuber A."/>
            <person name="Denarie J."/>
            <person name="Dixon R.A."/>
            <person name="May G.D."/>
            <person name="Schwartz D.C."/>
            <person name="Rogers J."/>
            <person name="Quetier F."/>
            <person name="Town C.D."/>
            <person name="Roe B.A."/>
        </authorList>
    </citation>
    <scope>NUCLEOTIDE SEQUENCE [LARGE SCALE GENOMIC DNA]</scope>
    <source>
        <strain evidence="1">A17</strain>
        <strain evidence="2 3">cv. Jemalong A17</strain>
    </source>
</reference>
<reference evidence="1 3" key="2">
    <citation type="journal article" date="2014" name="BMC Genomics">
        <title>An improved genome release (version Mt4.0) for the model legume Medicago truncatula.</title>
        <authorList>
            <person name="Tang H."/>
            <person name="Krishnakumar V."/>
            <person name="Bidwell S."/>
            <person name="Rosen B."/>
            <person name="Chan A."/>
            <person name="Zhou S."/>
            <person name="Gentzbittel L."/>
            <person name="Childs K.L."/>
            <person name="Yandell M."/>
            <person name="Gundlach H."/>
            <person name="Mayer K.F."/>
            <person name="Schwartz D.C."/>
            <person name="Town C.D."/>
        </authorList>
    </citation>
    <scope>GENOME REANNOTATION</scope>
    <source>
        <strain evidence="1">A17</strain>
        <strain evidence="2 3">cv. Jemalong A17</strain>
    </source>
</reference>
<accession>A0A072UU04</accession>
<gene>
    <name evidence="1" type="ordered locus">MTR_3g023950</name>
</gene>
<protein>
    <submittedName>
        <fullName evidence="1">Transmembrane protein, putative</fullName>
    </submittedName>
</protein>
<keyword evidence="1" id="KW-0812">Transmembrane</keyword>
<evidence type="ECO:0000313" key="2">
    <source>
        <dbReference type="EnsemblPlants" id="KEH33122"/>
    </source>
</evidence>
<evidence type="ECO:0000313" key="1">
    <source>
        <dbReference type="EMBL" id="KEH33122.1"/>
    </source>
</evidence>
<dbReference type="EnsemblPlants" id="KEH33122">
    <property type="protein sequence ID" value="KEH33122"/>
    <property type="gene ID" value="MTR_3g023950"/>
</dbReference>